<dbReference type="EMBL" id="JACEMT010000049">
    <property type="protein sequence ID" value="MBA4502665.1"/>
    <property type="molecule type" value="Genomic_DNA"/>
</dbReference>
<reference evidence="1 2" key="1">
    <citation type="submission" date="2020-07" db="EMBL/GenBank/DDBJ databases">
        <title>Bacterium isolated from marien macroalgae.</title>
        <authorList>
            <person name="Zhu K."/>
            <person name="Lu D."/>
            <person name="Du Z."/>
        </authorList>
    </citation>
    <scope>NUCLEOTIDE SEQUENCE [LARGE SCALE GENOMIC DNA]</scope>
    <source>
        <strain evidence="1 2">3-1745</strain>
    </source>
</reference>
<dbReference type="RefSeq" id="WP_181739680.1">
    <property type="nucleotide sequence ID" value="NZ_JACEMT010000049.1"/>
</dbReference>
<protein>
    <submittedName>
        <fullName evidence="1">Uncharacterized protein</fullName>
    </submittedName>
</protein>
<name>A0A7W2AC18_9GAMM</name>
<proteinExistence type="predicted"/>
<dbReference type="AlphaFoldDB" id="A0A7W2AC18"/>
<keyword evidence="2" id="KW-1185">Reference proteome</keyword>
<evidence type="ECO:0000313" key="2">
    <source>
        <dbReference type="Proteomes" id="UP000538931"/>
    </source>
</evidence>
<organism evidence="1 2">
    <name type="scientific">Marinobacterium marinum</name>
    <dbReference type="NCBI Taxonomy" id="2756129"/>
    <lineage>
        <taxon>Bacteria</taxon>
        <taxon>Pseudomonadati</taxon>
        <taxon>Pseudomonadota</taxon>
        <taxon>Gammaproteobacteria</taxon>
        <taxon>Oceanospirillales</taxon>
        <taxon>Oceanospirillaceae</taxon>
        <taxon>Marinobacterium</taxon>
    </lineage>
</organism>
<dbReference type="Proteomes" id="UP000538931">
    <property type="component" value="Unassembled WGS sequence"/>
</dbReference>
<comment type="caution">
    <text evidence="1">The sequence shown here is derived from an EMBL/GenBank/DDBJ whole genome shotgun (WGS) entry which is preliminary data.</text>
</comment>
<gene>
    <name evidence="1" type="ORF">H1S06_09845</name>
</gene>
<sequence>MSLIWNETVETNPFMALSSDEDGCTFHATESSSADDEALKQDVEACLDKAVSLLNANVRNESLYFFVEWHPAQSVLKMLVTGTDKVCQAQTIPVCRFAAVDAERAAQVEFVELMKFWIKDYLSLVPGFMDFSLVAMFTDTDRDRARLV</sequence>
<accession>A0A7W2AC18</accession>
<evidence type="ECO:0000313" key="1">
    <source>
        <dbReference type="EMBL" id="MBA4502665.1"/>
    </source>
</evidence>